<dbReference type="GO" id="GO:0006629">
    <property type="term" value="P:lipid metabolic process"/>
    <property type="evidence" value="ECO:0007669"/>
    <property type="project" value="TreeGrafter"/>
</dbReference>
<feature type="domain" description="Lipocalin/cytosolic fatty-acid binding" evidence="4">
    <location>
        <begin position="49"/>
        <end position="169"/>
    </location>
</feature>
<accession>A0A7R9NWX8</accession>
<feature type="chain" id="PRO_5030549745" description="Lipocalin/cytosolic fatty-acid binding domain-containing protein" evidence="3">
    <location>
        <begin position="32"/>
        <end position="199"/>
    </location>
</feature>
<feature type="signal peptide" evidence="3">
    <location>
        <begin position="1"/>
        <end position="31"/>
    </location>
</feature>
<evidence type="ECO:0000259" key="4">
    <source>
        <dbReference type="Pfam" id="PF00061"/>
    </source>
</evidence>
<evidence type="ECO:0000256" key="3">
    <source>
        <dbReference type="SAM" id="SignalP"/>
    </source>
</evidence>
<sequence>MNRSSPVKTSTSEDMALILLGILVLAAQVFADCPEKSALGDFDTSAFLGTWHTVKTNAPSSLLGRSNAKCLHNVLTQEGDKLNSLTMFYNKTSSEYQSMSGVLTKEDAASSDAKFTLSRAGQTSAGNGKYYILDTDYTNYAVAWLCLTRDSKNYELTAVLSRARTLSAASEIEVNKVLPTGDYSLTDQTACPDHEHHSH</sequence>
<keyword evidence="1" id="KW-1015">Disulfide bond</keyword>
<dbReference type="PRINTS" id="PR01273">
    <property type="entry name" value="INVTBRTCOLOR"/>
</dbReference>
<dbReference type="InterPro" id="IPR012674">
    <property type="entry name" value="Calycin"/>
</dbReference>
<dbReference type="Gene3D" id="2.40.128.20">
    <property type="match status" value="1"/>
</dbReference>
<keyword evidence="3" id="KW-0732">Signal</keyword>
<reference evidence="5" key="1">
    <citation type="submission" date="2020-11" db="EMBL/GenBank/DDBJ databases">
        <authorList>
            <person name="Tran Van P."/>
        </authorList>
    </citation>
    <scope>NUCLEOTIDE SEQUENCE</scope>
</reference>
<dbReference type="InterPro" id="IPR003057">
    <property type="entry name" value="Invtbrt_color"/>
</dbReference>
<name>A0A7R9NWX8_9NEOP</name>
<dbReference type="PROSITE" id="PS00213">
    <property type="entry name" value="LIPOCALIN"/>
    <property type="match status" value="1"/>
</dbReference>
<dbReference type="PANTHER" id="PTHR10612:SF34">
    <property type="entry name" value="APOLIPOPROTEIN D"/>
    <property type="match status" value="1"/>
</dbReference>
<evidence type="ECO:0000256" key="2">
    <source>
        <dbReference type="RuleBase" id="RU003695"/>
    </source>
</evidence>
<protein>
    <recommendedName>
        <fullName evidence="4">Lipocalin/cytosolic fatty-acid binding domain-containing protein</fullName>
    </recommendedName>
</protein>
<dbReference type="GO" id="GO:0031409">
    <property type="term" value="F:pigment binding"/>
    <property type="evidence" value="ECO:0007669"/>
    <property type="project" value="InterPro"/>
</dbReference>
<organism evidence="5">
    <name type="scientific">Timema tahoe</name>
    <dbReference type="NCBI Taxonomy" id="61484"/>
    <lineage>
        <taxon>Eukaryota</taxon>
        <taxon>Metazoa</taxon>
        <taxon>Ecdysozoa</taxon>
        <taxon>Arthropoda</taxon>
        <taxon>Hexapoda</taxon>
        <taxon>Insecta</taxon>
        <taxon>Pterygota</taxon>
        <taxon>Neoptera</taxon>
        <taxon>Polyneoptera</taxon>
        <taxon>Phasmatodea</taxon>
        <taxon>Timematodea</taxon>
        <taxon>Timematoidea</taxon>
        <taxon>Timematidae</taxon>
        <taxon>Timema</taxon>
    </lineage>
</organism>
<dbReference type="GO" id="GO:0000302">
    <property type="term" value="P:response to reactive oxygen species"/>
    <property type="evidence" value="ECO:0007669"/>
    <property type="project" value="TreeGrafter"/>
</dbReference>
<dbReference type="AlphaFoldDB" id="A0A7R9NWX8"/>
<dbReference type="InterPro" id="IPR022272">
    <property type="entry name" value="Lipocalin_CS"/>
</dbReference>
<evidence type="ECO:0000313" key="5">
    <source>
        <dbReference type="EMBL" id="CAD7459262.1"/>
    </source>
</evidence>
<dbReference type="GO" id="GO:0005737">
    <property type="term" value="C:cytoplasm"/>
    <property type="evidence" value="ECO:0007669"/>
    <property type="project" value="TreeGrafter"/>
</dbReference>
<dbReference type="PANTHER" id="PTHR10612">
    <property type="entry name" value="APOLIPOPROTEIN D"/>
    <property type="match status" value="1"/>
</dbReference>
<dbReference type="InterPro" id="IPR000566">
    <property type="entry name" value="Lipocln_cytosolic_FA-bd_dom"/>
</dbReference>
<evidence type="ECO:0000256" key="1">
    <source>
        <dbReference type="ARBA" id="ARBA00023157"/>
    </source>
</evidence>
<dbReference type="Pfam" id="PF00061">
    <property type="entry name" value="Lipocalin"/>
    <property type="match status" value="1"/>
</dbReference>
<dbReference type="SUPFAM" id="SSF50814">
    <property type="entry name" value="Lipocalins"/>
    <property type="match status" value="1"/>
</dbReference>
<gene>
    <name evidence="5" type="ORF">TTEB3V08_LOCUS7225</name>
</gene>
<proteinExistence type="inferred from homology"/>
<dbReference type="EMBL" id="OE002755">
    <property type="protein sequence ID" value="CAD7459262.1"/>
    <property type="molecule type" value="Genomic_DNA"/>
</dbReference>
<comment type="similarity">
    <text evidence="2">Belongs to the calycin superfamily. Lipocalin family.</text>
</comment>